<sequence length="108" mass="12853">MLPKYVFKYWFEHGGTCIWSMNDYARNKFGYAIDNEKLPISKALVDELYALEAEYHGYLDWDYPPSPSPWTLNEKNDFKNRANELYLKLKLELGSDFEIINEIDRCVE</sequence>
<accession>A0ABM7T5M1</accession>
<evidence type="ECO:0000313" key="1">
    <source>
        <dbReference type="EMBL" id="BCZ47298.1"/>
    </source>
</evidence>
<protein>
    <submittedName>
        <fullName evidence="1">Uncharacterized protein</fullName>
    </submittedName>
</protein>
<gene>
    <name evidence="1" type="ORF">psyc5s11_33650</name>
</gene>
<evidence type="ECO:0000313" key="2">
    <source>
        <dbReference type="Proteomes" id="UP000824633"/>
    </source>
</evidence>
<organism evidence="1 2">
    <name type="scientific">Clostridium gelidum</name>
    <dbReference type="NCBI Taxonomy" id="704125"/>
    <lineage>
        <taxon>Bacteria</taxon>
        <taxon>Bacillati</taxon>
        <taxon>Bacillota</taxon>
        <taxon>Clostridia</taxon>
        <taxon>Eubacteriales</taxon>
        <taxon>Clostridiaceae</taxon>
        <taxon>Clostridium</taxon>
    </lineage>
</organism>
<name>A0ABM7T5M1_9CLOT</name>
<reference evidence="2" key="1">
    <citation type="submission" date="2021-07" db="EMBL/GenBank/DDBJ databases">
        <title>Complete genome sequencing of a Clostridium isolate.</title>
        <authorList>
            <person name="Ueki A."/>
            <person name="Tonouchi A."/>
        </authorList>
    </citation>
    <scope>NUCLEOTIDE SEQUENCE [LARGE SCALE GENOMIC DNA]</scope>
    <source>
        <strain evidence="2">C5S11</strain>
    </source>
</reference>
<proteinExistence type="predicted"/>
<dbReference type="Proteomes" id="UP000824633">
    <property type="component" value="Chromosome"/>
</dbReference>
<dbReference type="EMBL" id="AP024849">
    <property type="protein sequence ID" value="BCZ47298.1"/>
    <property type="molecule type" value="Genomic_DNA"/>
</dbReference>
<keyword evidence="2" id="KW-1185">Reference proteome</keyword>